<keyword evidence="6" id="KW-1185">Reference proteome</keyword>
<comment type="caution">
    <text evidence="5">The sequence shown here is derived from an EMBL/GenBank/DDBJ whole genome shotgun (WGS) entry which is preliminary data.</text>
</comment>
<gene>
    <name evidence="5" type="ORF">IDM40_18710</name>
</gene>
<dbReference type="InterPro" id="IPR036390">
    <property type="entry name" value="WH_DNA-bd_sf"/>
</dbReference>
<dbReference type="PANTHER" id="PTHR44846:SF17">
    <property type="entry name" value="GNTR-FAMILY TRANSCRIPTIONAL REGULATOR"/>
    <property type="match status" value="1"/>
</dbReference>
<keyword evidence="1" id="KW-0805">Transcription regulation</keyword>
<sequence length="84" mass="9301">MDVDRFDPTPIYKQVATALRDRIKSGELKPRDPIPSESKMVADYDVARDTARRAIALLRSEGWVVTLPQRGTFVSDSPGTPPSS</sequence>
<dbReference type="PANTHER" id="PTHR44846">
    <property type="entry name" value="MANNOSYL-D-GLYCERATE TRANSPORT/METABOLISM SYSTEM REPRESSOR MNGR-RELATED"/>
    <property type="match status" value="1"/>
</dbReference>
<dbReference type="Proteomes" id="UP000806528">
    <property type="component" value="Unassembled WGS sequence"/>
</dbReference>
<organism evidence="5 6">
    <name type="scientific">Nocardiopsis coralli</name>
    <dbReference type="NCBI Taxonomy" id="2772213"/>
    <lineage>
        <taxon>Bacteria</taxon>
        <taxon>Bacillati</taxon>
        <taxon>Actinomycetota</taxon>
        <taxon>Actinomycetes</taxon>
        <taxon>Streptosporangiales</taxon>
        <taxon>Nocardiopsidaceae</taxon>
        <taxon>Nocardiopsis</taxon>
    </lineage>
</organism>
<dbReference type="SMART" id="SM00345">
    <property type="entry name" value="HTH_GNTR"/>
    <property type="match status" value="1"/>
</dbReference>
<keyword evidence="3" id="KW-0804">Transcription</keyword>
<evidence type="ECO:0000313" key="6">
    <source>
        <dbReference type="Proteomes" id="UP000806528"/>
    </source>
</evidence>
<evidence type="ECO:0000313" key="5">
    <source>
        <dbReference type="EMBL" id="MBE3000712.1"/>
    </source>
</evidence>
<dbReference type="Pfam" id="PF00392">
    <property type="entry name" value="GntR"/>
    <property type="match status" value="1"/>
</dbReference>
<dbReference type="PRINTS" id="PR00035">
    <property type="entry name" value="HTHGNTR"/>
</dbReference>
<dbReference type="PROSITE" id="PS50949">
    <property type="entry name" value="HTH_GNTR"/>
    <property type="match status" value="1"/>
</dbReference>
<protein>
    <submittedName>
        <fullName evidence="5">Winged helix-turn-helix transcriptional regulator</fullName>
    </submittedName>
</protein>
<proteinExistence type="predicted"/>
<dbReference type="SUPFAM" id="SSF46785">
    <property type="entry name" value="Winged helix' DNA-binding domain"/>
    <property type="match status" value="1"/>
</dbReference>
<dbReference type="InterPro" id="IPR000524">
    <property type="entry name" value="Tscrpt_reg_HTH_GntR"/>
</dbReference>
<reference evidence="5 6" key="1">
    <citation type="submission" date="2020-09" db="EMBL/GenBank/DDBJ databases">
        <title>Diversity and distribution of actinomycetes associated with coral in the coast of Hainan.</title>
        <authorList>
            <person name="Li F."/>
        </authorList>
    </citation>
    <scope>NUCLEOTIDE SEQUENCE [LARGE SCALE GENOMIC DNA]</scope>
    <source>
        <strain evidence="5 6">HNM0947</strain>
    </source>
</reference>
<dbReference type="InterPro" id="IPR050679">
    <property type="entry name" value="Bact_HTH_transcr_reg"/>
</dbReference>
<evidence type="ECO:0000256" key="3">
    <source>
        <dbReference type="ARBA" id="ARBA00023163"/>
    </source>
</evidence>
<accession>A0ABR9PA47</accession>
<evidence type="ECO:0000256" key="2">
    <source>
        <dbReference type="ARBA" id="ARBA00023125"/>
    </source>
</evidence>
<feature type="domain" description="HTH gntR-type" evidence="4">
    <location>
        <begin position="9"/>
        <end position="77"/>
    </location>
</feature>
<evidence type="ECO:0000256" key="1">
    <source>
        <dbReference type="ARBA" id="ARBA00023015"/>
    </source>
</evidence>
<dbReference type="CDD" id="cd07377">
    <property type="entry name" value="WHTH_GntR"/>
    <property type="match status" value="1"/>
</dbReference>
<dbReference type="RefSeq" id="WP_193123322.1">
    <property type="nucleotide sequence ID" value="NZ_JADBGI010000017.1"/>
</dbReference>
<dbReference type="Gene3D" id="1.10.10.10">
    <property type="entry name" value="Winged helix-like DNA-binding domain superfamily/Winged helix DNA-binding domain"/>
    <property type="match status" value="1"/>
</dbReference>
<dbReference type="EMBL" id="JADBGI010000017">
    <property type="protein sequence ID" value="MBE3000712.1"/>
    <property type="molecule type" value="Genomic_DNA"/>
</dbReference>
<dbReference type="InterPro" id="IPR036388">
    <property type="entry name" value="WH-like_DNA-bd_sf"/>
</dbReference>
<name>A0ABR9PA47_9ACTN</name>
<evidence type="ECO:0000259" key="4">
    <source>
        <dbReference type="PROSITE" id="PS50949"/>
    </source>
</evidence>
<keyword evidence="2" id="KW-0238">DNA-binding</keyword>